<evidence type="ECO:0000313" key="2">
    <source>
        <dbReference type="Proteomes" id="UP001057402"/>
    </source>
</evidence>
<evidence type="ECO:0000313" key="1">
    <source>
        <dbReference type="EMBL" id="KAI4388682.1"/>
    </source>
</evidence>
<comment type="caution">
    <text evidence="1">The sequence shown here is derived from an EMBL/GenBank/DDBJ whole genome shotgun (WGS) entry which is preliminary data.</text>
</comment>
<accession>A0ACB9SD51</accession>
<gene>
    <name evidence="1" type="ORF">MLD38_000988</name>
</gene>
<sequence length="840" mass="95544">MEVVSEQMCTHCERSIPTSNIDLHYAHCSRNLEKCKVCGDMVPRRHAEEHFLNTHAPVSCSLCQEMMERDVLAIHKGENCPQRIVTCEFCEFPLPAIDLAEHQEVCGNRTELCVRCNRYIRLRERYRHDVQCNGETDLTAGPSSREVRANDREQRPTGQPHEYSPRRILFTIAITGIAILLGSIFFQKKVENNQAFAASGEDPAPDVTLSIEDRYVTIDNGLVGVTLLNPEGSISGIRYGDVDNLLEELNDETNRGYYSIVWSENGDKKQGTKGTFDRLDGSEFKVIFQSNDLVELSFFKPWNYSLNGKAAPLNVDKRYVLLRGSSGFYSYVIYERLKEWPPFILDNLRIAFKLRKDMFHYMAVSDTRKRFMPLPDDREPPRGQELDYPEAVRLINPVEPELKGEVDDKYQYVGQTKDINTHGWISMKPAIGLWQITPSHEFRGAGPTKQFLTSHVGPTSLIVFTSAHYGGEDLLVKFAANEPWKKVDGPFFVYINSLEGEGDPKSLWEDAKKQSGIEAENWPYSFPKSNDFVKPEKRGSVGGRLLVVDKYVKKEPFAVSDSFVGLAKPGDAGSWQRESKGYQFWTTTDEDGYFVINNVIPGEYNLFAFVPGFMGDYKYNDIVVVTPASNSKLGVLHYNPPRNGPTVWEIGIADRSAAEFYIPDPNPLYVNPLFVNHTERFRQYGLWERYTELYPDEDLVFTIGENNYRTDWFFAQVTRKKADNTYVPTTWQVKFTIDTIDRAGTYKLHLSLASVTVANLQVRINDPNAASPLFSTGVLGKDNAIARHGAHGLYRLFSVDIPGTLLAIGKNTVFLTMYANRSQFQGIMYDYIRFDEPPMS</sequence>
<dbReference type="Proteomes" id="UP001057402">
    <property type="component" value="Chromosome 1"/>
</dbReference>
<proteinExistence type="predicted"/>
<name>A0ACB9SD51_9MYRT</name>
<protein>
    <submittedName>
        <fullName evidence="1">Uncharacterized protein</fullName>
    </submittedName>
</protein>
<dbReference type="EMBL" id="CM042880">
    <property type="protein sequence ID" value="KAI4388682.1"/>
    <property type="molecule type" value="Genomic_DNA"/>
</dbReference>
<reference evidence="2" key="1">
    <citation type="journal article" date="2023" name="Front. Plant Sci.">
        <title>Chromosomal-level genome assembly of Melastoma candidum provides insights into trichome evolution.</title>
        <authorList>
            <person name="Zhong Y."/>
            <person name="Wu W."/>
            <person name="Sun C."/>
            <person name="Zou P."/>
            <person name="Liu Y."/>
            <person name="Dai S."/>
            <person name="Zhou R."/>
        </authorList>
    </citation>
    <scope>NUCLEOTIDE SEQUENCE [LARGE SCALE GENOMIC DNA]</scope>
</reference>
<keyword evidence="2" id="KW-1185">Reference proteome</keyword>
<organism evidence="1 2">
    <name type="scientific">Melastoma candidum</name>
    <dbReference type="NCBI Taxonomy" id="119954"/>
    <lineage>
        <taxon>Eukaryota</taxon>
        <taxon>Viridiplantae</taxon>
        <taxon>Streptophyta</taxon>
        <taxon>Embryophyta</taxon>
        <taxon>Tracheophyta</taxon>
        <taxon>Spermatophyta</taxon>
        <taxon>Magnoliopsida</taxon>
        <taxon>eudicotyledons</taxon>
        <taxon>Gunneridae</taxon>
        <taxon>Pentapetalae</taxon>
        <taxon>rosids</taxon>
        <taxon>malvids</taxon>
        <taxon>Myrtales</taxon>
        <taxon>Melastomataceae</taxon>
        <taxon>Melastomatoideae</taxon>
        <taxon>Melastomateae</taxon>
        <taxon>Melastoma</taxon>
    </lineage>
</organism>